<dbReference type="PROSITE" id="PS50004">
    <property type="entry name" value="C2"/>
    <property type="match status" value="2"/>
</dbReference>
<evidence type="ECO:0000313" key="2">
    <source>
        <dbReference type="EMBL" id="KAB5514640.1"/>
    </source>
</evidence>
<feature type="domain" description="C2" evidence="1">
    <location>
        <begin position="1"/>
        <end position="115"/>
    </location>
</feature>
<dbReference type="CDD" id="cd00030">
    <property type="entry name" value="C2"/>
    <property type="match status" value="2"/>
</dbReference>
<evidence type="ECO:0000313" key="3">
    <source>
        <dbReference type="Proteomes" id="UP000326939"/>
    </source>
</evidence>
<dbReference type="PRINTS" id="PR00360">
    <property type="entry name" value="C2DOMAIN"/>
</dbReference>
<accession>A0A5N5J9D4</accession>
<dbReference type="SUPFAM" id="SSF49562">
    <property type="entry name" value="C2 domain (Calcium/lipid-binding domain, CaLB)"/>
    <property type="match status" value="2"/>
</dbReference>
<dbReference type="InterPro" id="IPR035892">
    <property type="entry name" value="C2_domain_sf"/>
</dbReference>
<dbReference type="GO" id="GO:0005783">
    <property type="term" value="C:endoplasmic reticulum"/>
    <property type="evidence" value="ECO:0007669"/>
    <property type="project" value="TreeGrafter"/>
</dbReference>
<dbReference type="InterPro" id="IPR045050">
    <property type="entry name" value="Synaptotagmin_plant"/>
</dbReference>
<dbReference type="Proteomes" id="UP000326939">
    <property type="component" value="Chromosome 18"/>
</dbReference>
<keyword evidence="3" id="KW-1185">Reference proteome</keyword>
<dbReference type="EMBL" id="VDCV01000018">
    <property type="protein sequence ID" value="KAB5514640.1"/>
    <property type="molecule type" value="Genomic_DNA"/>
</dbReference>
<gene>
    <name evidence="2" type="ORF">DKX38_028546</name>
</gene>
<protein>
    <recommendedName>
        <fullName evidence="1">C2 domain-containing protein</fullName>
    </recommendedName>
</protein>
<name>A0A5N5J9D4_9ROSI</name>
<evidence type="ECO:0000259" key="1">
    <source>
        <dbReference type="PROSITE" id="PS50004"/>
    </source>
</evidence>
<dbReference type="PANTHER" id="PTHR10774:SF149">
    <property type="entry name" value="SYNAPTOTAGMIN-5"/>
    <property type="match status" value="1"/>
</dbReference>
<feature type="domain" description="C2" evidence="1">
    <location>
        <begin position="175"/>
        <end position="298"/>
    </location>
</feature>
<dbReference type="InterPro" id="IPR000008">
    <property type="entry name" value="C2_dom"/>
</dbReference>
<comment type="caution">
    <text evidence="2">The sequence shown here is derived from an EMBL/GenBank/DDBJ whole genome shotgun (WGS) entry which is preliminary data.</text>
</comment>
<dbReference type="Pfam" id="PF00168">
    <property type="entry name" value="C2"/>
    <property type="match status" value="2"/>
</dbReference>
<dbReference type="FunFam" id="2.60.40.150:FF:000135">
    <property type="entry name" value="Plant synaptotagmin"/>
    <property type="match status" value="1"/>
</dbReference>
<proteinExistence type="predicted"/>
<dbReference type="PANTHER" id="PTHR10774">
    <property type="entry name" value="EXTENDED SYNAPTOTAGMIN-RELATED"/>
    <property type="match status" value="1"/>
</dbReference>
<organism evidence="2 3">
    <name type="scientific">Salix brachista</name>
    <dbReference type="NCBI Taxonomy" id="2182728"/>
    <lineage>
        <taxon>Eukaryota</taxon>
        <taxon>Viridiplantae</taxon>
        <taxon>Streptophyta</taxon>
        <taxon>Embryophyta</taxon>
        <taxon>Tracheophyta</taxon>
        <taxon>Spermatophyta</taxon>
        <taxon>Magnoliopsida</taxon>
        <taxon>eudicotyledons</taxon>
        <taxon>Gunneridae</taxon>
        <taxon>Pentapetalae</taxon>
        <taxon>rosids</taxon>
        <taxon>fabids</taxon>
        <taxon>Malpighiales</taxon>
        <taxon>Salicaceae</taxon>
        <taxon>Saliceae</taxon>
        <taxon>Salix</taxon>
    </lineage>
</organism>
<dbReference type="Gene3D" id="2.60.40.150">
    <property type="entry name" value="C2 domain"/>
    <property type="match status" value="2"/>
</dbReference>
<sequence>MLLCSDLELKPMGILEVKLVQAKALTNKDFIGKSDPFAKLYIRPLPDKTKTSKIINNDLNPIWNEHFEFVVEDASTQHLVVKVYDDEGLQASELLGCAQVKLNELEPGKVKDVWLKLVKDLEVQRDNKNRGQVHLELLYCPFGVENDLINPFSSDFSMTSLEKVLKSGANGTEINGSGNEITQKRREVIVRGVLSVTVISADDLPMVDLMGKADPFVTVTMKKSEMTNKTRVVNNCLNPVWDQTFDFVVEDGLHDMLIIEVWDHDTFGKVKNKIISAVFFKFIIHWLHDGIETTARCMPSFADTVFVFVFVFVQDYMGRCILTLTRVILEGEYKDCFQLDEAKSGRLNLQLKWTAQHVYRDS</sequence>
<dbReference type="AlphaFoldDB" id="A0A5N5J9D4"/>
<dbReference type="SMART" id="SM00239">
    <property type="entry name" value="C2"/>
    <property type="match status" value="2"/>
</dbReference>
<reference evidence="3" key="1">
    <citation type="journal article" date="2019" name="Gigascience">
        <title>De novo genome assembly of the endangered Acer yangbiense, a plant species with extremely small populations endemic to Yunnan Province, China.</title>
        <authorList>
            <person name="Yang J."/>
            <person name="Wariss H.M."/>
            <person name="Tao L."/>
            <person name="Zhang R."/>
            <person name="Yun Q."/>
            <person name="Hollingsworth P."/>
            <person name="Dao Z."/>
            <person name="Luo G."/>
            <person name="Guo H."/>
            <person name="Ma Y."/>
            <person name="Sun W."/>
        </authorList>
    </citation>
    <scope>NUCLEOTIDE SEQUENCE [LARGE SCALE GENOMIC DNA]</scope>
    <source>
        <strain evidence="3">cv. br00</strain>
    </source>
</reference>
<dbReference type="GO" id="GO:0008289">
    <property type="term" value="F:lipid binding"/>
    <property type="evidence" value="ECO:0007669"/>
    <property type="project" value="InterPro"/>
</dbReference>